<evidence type="ECO:0000256" key="5">
    <source>
        <dbReference type="ARBA" id="ARBA00023015"/>
    </source>
</evidence>
<evidence type="ECO:0000256" key="8">
    <source>
        <dbReference type="PROSITE-ProRule" id="PRU00042"/>
    </source>
</evidence>
<evidence type="ECO:0000313" key="11">
    <source>
        <dbReference type="Ensembl" id="ENSSSCP00070045234.1"/>
    </source>
</evidence>
<gene>
    <name evidence="11" type="primary">KLF16</name>
</gene>
<organism evidence="11 12">
    <name type="scientific">Sus scrofa</name>
    <name type="common">Pig</name>
    <dbReference type="NCBI Taxonomy" id="9823"/>
    <lineage>
        <taxon>Eukaryota</taxon>
        <taxon>Metazoa</taxon>
        <taxon>Chordata</taxon>
        <taxon>Craniata</taxon>
        <taxon>Vertebrata</taxon>
        <taxon>Euteleostomi</taxon>
        <taxon>Mammalia</taxon>
        <taxon>Eutheria</taxon>
        <taxon>Laurasiatheria</taxon>
        <taxon>Artiodactyla</taxon>
        <taxon>Suina</taxon>
        <taxon>Suidae</taxon>
        <taxon>Sus</taxon>
    </lineage>
</organism>
<dbReference type="GO" id="GO:0008270">
    <property type="term" value="F:zinc ion binding"/>
    <property type="evidence" value="ECO:0007669"/>
    <property type="project" value="UniProtKB-KW"/>
</dbReference>
<feature type="region of interest" description="Disordered" evidence="9">
    <location>
        <begin position="25"/>
        <end position="73"/>
    </location>
</feature>
<keyword evidence="7" id="KW-0804">Transcription</keyword>
<evidence type="ECO:0000256" key="2">
    <source>
        <dbReference type="ARBA" id="ARBA00022737"/>
    </source>
</evidence>
<accession>A0A4X1VNU9</accession>
<name>A0A4X1VNU9_PIG</name>
<reference evidence="11" key="2">
    <citation type="submission" date="2025-08" db="UniProtKB">
        <authorList>
            <consortium name="Ensembl"/>
        </authorList>
    </citation>
    <scope>IDENTIFICATION</scope>
</reference>
<feature type="compositionally biased region" description="Low complexity" evidence="9">
    <location>
        <begin position="99"/>
        <end position="126"/>
    </location>
</feature>
<dbReference type="PROSITE" id="PS00028">
    <property type="entry name" value="ZINC_FINGER_C2H2_1"/>
    <property type="match status" value="1"/>
</dbReference>
<dbReference type="PANTHER" id="PTHR23235">
    <property type="entry name" value="KRUEPPEL-LIKE TRANSCRIPTION FACTOR"/>
    <property type="match status" value="1"/>
</dbReference>
<feature type="region of interest" description="Disordered" evidence="9">
    <location>
        <begin position="94"/>
        <end position="128"/>
    </location>
</feature>
<reference evidence="11 12" key="1">
    <citation type="submission" date="2017-08" db="EMBL/GenBank/DDBJ databases">
        <title>USMARCv1.0.</title>
        <authorList>
            <person name="Hannum G.I."/>
            <person name="Koren S."/>
            <person name="Schroeder S.G."/>
            <person name="Chin S.C."/>
            <person name="Nonneman D.J."/>
            <person name="Becker S.A."/>
            <person name="Rosen B.D."/>
            <person name="Bickhart D.M."/>
            <person name="Putnam N.H."/>
            <person name="Green R.E."/>
            <person name="Tuggle C.K."/>
            <person name="Liu H."/>
            <person name="Rohrer G.A."/>
            <person name="Warr A."/>
            <person name="Hall R."/>
            <person name="Kim K."/>
            <person name="Hume D.A."/>
            <person name="Talbot R."/>
            <person name="Chow W."/>
            <person name="Howe K."/>
            <person name="Schwartz A.S."/>
            <person name="Watson M."/>
            <person name="Archibald A.L."/>
            <person name="Phillippy A.M."/>
            <person name="Smith T.P.L."/>
        </authorList>
    </citation>
    <scope>NUCLEOTIDE SEQUENCE [LARGE SCALE GENOMIC DNA]</scope>
</reference>
<keyword evidence="1" id="KW-0479">Metal-binding</keyword>
<feature type="region of interest" description="Disordered" evidence="9">
    <location>
        <begin position="468"/>
        <end position="520"/>
    </location>
</feature>
<evidence type="ECO:0000256" key="4">
    <source>
        <dbReference type="ARBA" id="ARBA00022833"/>
    </source>
</evidence>
<evidence type="ECO:0000256" key="9">
    <source>
        <dbReference type="SAM" id="MobiDB-lite"/>
    </source>
</evidence>
<dbReference type="AlphaFoldDB" id="A0A4X1VNU9"/>
<keyword evidence="2" id="KW-0677">Repeat</keyword>
<keyword evidence="6" id="KW-0238">DNA-binding</keyword>
<sequence>MSAAVACVDYFAADVLMAISSGAVVHRGRPGPEGAGSATGLDVRAPRREAAPPGPPGPPPPVPVVPGPGPGAAAAAAAPHLLAASILADLRGGPGAAAGGASPASSSSAASSPSSGRAPGAAPAAAKSHRCPFPGCAKAYYKSSHLKSHLRTHTGHREDPGSAPRRLRVCHTLPAIAFWLALQSPTRVLLEGTLFCHTSSQVGPLRQVQLGSLQTQPSSTLCGPSSVHIRYHPDSPVALPFLPPSGCPPFLCWTPSVPRGLSLKHKGDPARVSTFYLHNPPNTLQNPWSLGKIMTGGSRVPGTRRWVRKVANGGAHGPWDWGVVRVPPVSLGDLTTQAAGSRPSQMRGREALFWGRDPHRISGWDRRAGMAAAGAGWARPARRWEGSAEEVAGGGPPLPWPSVPRGRGESRAASWRRPFPRPNPGASRWAVRPFPHPASAARGGGGVGSFCWYPVLIEGPCGSAVKQGKLSRRRSHRRAGWSFPKARGLTGAASTWEAGNAPPERYKGISRGGVQQDSFA</sequence>
<keyword evidence="3 8" id="KW-0863">Zinc-finger</keyword>
<dbReference type="PANTHER" id="PTHR23235:SF71">
    <property type="entry name" value="KRUEPPEL-LIKE FACTOR 16"/>
    <property type="match status" value="1"/>
</dbReference>
<feature type="compositionally biased region" description="Basic residues" evidence="9">
    <location>
        <begin position="469"/>
        <end position="479"/>
    </location>
</feature>
<dbReference type="CDD" id="cd21573">
    <property type="entry name" value="KLF16_N"/>
    <property type="match status" value="1"/>
</dbReference>
<feature type="domain" description="C2H2-type" evidence="10">
    <location>
        <begin position="129"/>
        <end position="158"/>
    </location>
</feature>
<dbReference type="Gene3D" id="3.30.160.60">
    <property type="entry name" value="Classic Zinc Finger"/>
    <property type="match status" value="1"/>
</dbReference>
<dbReference type="SUPFAM" id="SSF57667">
    <property type="entry name" value="beta-beta-alpha zinc fingers"/>
    <property type="match status" value="1"/>
</dbReference>
<dbReference type="InterPro" id="IPR036236">
    <property type="entry name" value="Znf_C2H2_sf"/>
</dbReference>
<keyword evidence="5" id="KW-0805">Transcription regulation</keyword>
<dbReference type="FunFam" id="3.30.160.60:FF:000232">
    <property type="entry name" value="Krueppel-like factor 9"/>
    <property type="match status" value="1"/>
</dbReference>
<evidence type="ECO:0000313" key="12">
    <source>
        <dbReference type="Proteomes" id="UP000314985"/>
    </source>
</evidence>
<dbReference type="InterPro" id="IPR013087">
    <property type="entry name" value="Znf_C2H2_type"/>
</dbReference>
<evidence type="ECO:0000256" key="3">
    <source>
        <dbReference type="ARBA" id="ARBA00022771"/>
    </source>
</evidence>
<feature type="region of interest" description="Disordered" evidence="9">
    <location>
        <begin position="384"/>
        <end position="428"/>
    </location>
</feature>
<feature type="compositionally biased region" description="Pro residues" evidence="9">
    <location>
        <begin position="52"/>
        <end position="69"/>
    </location>
</feature>
<dbReference type="Ensembl" id="ENSSSCT00070053379.1">
    <property type="protein sequence ID" value="ENSSSCP00070045234.1"/>
    <property type="gene ID" value="ENSSSCG00070026626.1"/>
</dbReference>
<evidence type="ECO:0000256" key="7">
    <source>
        <dbReference type="ARBA" id="ARBA00023163"/>
    </source>
</evidence>
<evidence type="ECO:0000256" key="6">
    <source>
        <dbReference type="ARBA" id="ARBA00023125"/>
    </source>
</evidence>
<protein>
    <submittedName>
        <fullName evidence="11">KLF transcription factor 16</fullName>
    </submittedName>
</protein>
<dbReference type="GO" id="GO:0003677">
    <property type="term" value="F:DNA binding"/>
    <property type="evidence" value="ECO:0007669"/>
    <property type="project" value="UniProtKB-KW"/>
</dbReference>
<keyword evidence="4" id="KW-0862">Zinc</keyword>
<dbReference type="PROSITE" id="PS50157">
    <property type="entry name" value="ZINC_FINGER_C2H2_2"/>
    <property type="match status" value="1"/>
</dbReference>
<evidence type="ECO:0000259" key="10">
    <source>
        <dbReference type="PROSITE" id="PS50157"/>
    </source>
</evidence>
<evidence type="ECO:0000256" key="1">
    <source>
        <dbReference type="ARBA" id="ARBA00022723"/>
    </source>
</evidence>
<proteinExistence type="predicted"/>
<dbReference type="Proteomes" id="UP000314985">
    <property type="component" value="Chromosome 2"/>
</dbReference>